<dbReference type="AlphaFoldDB" id="A0A4U9VY49"/>
<dbReference type="PROSITE" id="PS51257">
    <property type="entry name" value="PROKAR_LIPOPROTEIN"/>
    <property type="match status" value="1"/>
</dbReference>
<name>A0A4U9VY49_SERFO</name>
<feature type="chain" id="PRO_5020994061" evidence="1">
    <location>
        <begin position="24"/>
        <end position="110"/>
    </location>
</feature>
<proteinExistence type="predicted"/>
<dbReference type="Gene3D" id="3.30.1660.10">
    <property type="entry name" value="Flavin-binding protein dodecin"/>
    <property type="match status" value="1"/>
</dbReference>
<protein>
    <submittedName>
        <fullName evidence="2">Putative biofilm stress and motility protein A</fullName>
    </submittedName>
</protein>
<keyword evidence="1" id="KW-0732">Signal</keyword>
<gene>
    <name evidence="2" type="ORF">NCTC12965_06070</name>
</gene>
<accession>A0A4U9VY49</accession>
<feature type="signal peptide" evidence="1">
    <location>
        <begin position="1"/>
        <end position="23"/>
    </location>
</feature>
<dbReference type="EMBL" id="CABEEZ010000123">
    <property type="protein sequence ID" value="VTR51012.1"/>
    <property type="molecule type" value="Genomic_DNA"/>
</dbReference>
<dbReference type="InterPro" id="IPR036275">
    <property type="entry name" value="YdgH-like_sf"/>
</dbReference>
<reference evidence="2" key="1">
    <citation type="submission" date="2019-05" db="EMBL/GenBank/DDBJ databases">
        <authorList>
            <consortium name="Pathogen Informatics"/>
        </authorList>
    </citation>
    <scope>NUCLEOTIDE SEQUENCE [LARGE SCALE GENOMIC DNA]</scope>
    <source>
        <strain evidence="2">NCTC12965</strain>
    </source>
</reference>
<dbReference type="InterPro" id="IPR025543">
    <property type="entry name" value="Dodecin-like"/>
</dbReference>
<sequence length="110" mass="11852">MNLSRTLITLLLFGLLSGCSVFKTTPKPPPPPTSQAQEITRAQTTELEKMGTISALVHGSPMNVEAEIQRKANASGGTLLHDHHEQRNHRAGPVVFTGDTLSVALALRDK</sequence>
<dbReference type="SUPFAM" id="SSF159871">
    <property type="entry name" value="YdgH-like"/>
    <property type="match status" value="1"/>
</dbReference>
<organism evidence="2">
    <name type="scientific">Serratia fonticola</name>
    <dbReference type="NCBI Taxonomy" id="47917"/>
    <lineage>
        <taxon>Bacteria</taxon>
        <taxon>Pseudomonadati</taxon>
        <taxon>Pseudomonadota</taxon>
        <taxon>Gammaproteobacteria</taxon>
        <taxon>Enterobacterales</taxon>
        <taxon>Yersiniaceae</taxon>
        <taxon>Serratia</taxon>
    </lineage>
</organism>
<evidence type="ECO:0000256" key="1">
    <source>
        <dbReference type="SAM" id="SignalP"/>
    </source>
</evidence>
<evidence type="ECO:0000313" key="2">
    <source>
        <dbReference type="EMBL" id="VTR51012.1"/>
    </source>
</evidence>